<dbReference type="GO" id="GO:0005829">
    <property type="term" value="C:cytosol"/>
    <property type="evidence" value="ECO:0007669"/>
    <property type="project" value="TreeGrafter"/>
</dbReference>
<dbReference type="EMBL" id="VSIY01000004">
    <property type="protein sequence ID" value="TYB82164.1"/>
    <property type="molecule type" value="Genomic_DNA"/>
</dbReference>
<keyword evidence="8" id="KW-0862">Zinc</keyword>
<dbReference type="InterPro" id="IPR001267">
    <property type="entry name" value="Thymidine_kinase"/>
</dbReference>
<dbReference type="GO" id="GO:0071897">
    <property type="term" value="P:DNA biosynthetic process"/>
    <property type="evidence" value="ECO:0007669"/>
    <property type="project" value="UniProtKB-KW"/>
</dbReference>
<keyword evidence="14" id="KW-1185">Reference proteome</keyword>
<evidence type="ECO:0000256" key="3">
    <source>
        <dbReference type="ARBA" id="ARBA00022634"/>
    </source>
</evidence>
<evidence type="ECO:0000256" key="1">
    <source>
        <dbReference type="ARBA" id="ARBA00007587"/>
    </source>
</evidence>
<keyword evidence="7 8" id="KW-0067">ATP-binding</keyword>
<accession>A0A5D0RNK7</accession>
<comment type="subunit">
    <text evidence="8">Homotetramer.</text>
</comment>
<dbReference type="InterPro" id="IPR020633">
    <property type="entry name" value="Thymidine_kinase_CS"/>
</dbReference>
<dbReference type="PANTHER" id="PTHR11441">
    <property type="entry name" value="THYMIDINE KINASE"/>
    <property type="match status" value="1"/>
</dbReference>
<dbReference type="HAMAP" id="MF_00124">
    <property type="entry name" value="Thymidine_kinase"/>
    <property type="match status" value="1"/>
</dbReference>
<feature type="binding site" evidence="8">
    <location>
        <begin position="9"/>
        <end position="16"/>
    </location>
    <ligand>
        <name>ATP</name>
        <dbReference type="ChEBI" id="CHEBI:30616"/>
    </ligand>
</feature>
<dbReference type="SUPFAM" id="SSF52540">
    <property type="entry name" value="P-loop containing nucleoside triphosphate hydrolases"/>
    <property type="match status" value="1"/>
</dbReference>
<dbReference type="RefSeq" id="WP_148376926.1">
    <property type="nucleotide sequence ID" value="NZ_VSIY01000004.1"/>
</dbReference>
<keyword evidence="6 8" id="KW-0418">Kinase</keyword>
<dbReference type="Pfam" id="PF00265">
    <property type="entry name" value="TK"/>
    <property type="match status" value="1"/>
</dbReference>
<dbReference type="GO" id="GO:0008270">
    <property type="term" value="F:zinc ion binding"/>
    <property type="evidence" value="ECO:0007669"/>
    <property type="project" value="UniProtKB-UniRule"/>
</dbReference>
<evidence type="ECO:0000313" key="14">
    <source>
        <dbReference type="Proteomes" id="UP000322080"/>
    </source>
</evidence>
<feature type="binding site" evidence="10">
    <location>
        <begin position="170"/>
        <end position="173"/>
    </location>
    <ligand>
        <name>substrate</name>
    </ligand>
</feature>
<evidence type="ECO:0000256" key="6">
    <source>
        <dbReference type="ARBA" id="ARBA00022777"/>
    </source>
</evidence>
<evidence type="ECO:0000256" key="8">
    <source>
        <dbReference type="HAMAP-Rule" id="MF_00124"/>
    </source>
</evidence>
<dbReference type="GO" id="GO:0004797">
    <property type="term" value="F:thymidine kinase activity"/>
    <property type="evidence" value="ECO:0007669"/>
    <property type="project" value="UniProtKB-UniRule"/>
</dbReference>
<feature type="binding site" evidence="8">
    <location>
        <position position="145"/>
    </location>
    <ligand>
        <name>Zn(2+)</name>
        <dbReference type="ChEBI" id="CHEBI:29105"/>
    </ligand>
</feature>
<dbReference type="Gene3D" id="3.40.50.300">
    <property type="entry name" value="P-loop containing nucleotide triphosphate hydrolases"/>
    <property type="match status" value="1"/>
</dbReference>
<evidence type="ECO:0000256" key="11">
    <source>
        <dbReference type="RuleBase" id="RU000544"/>
    </source>
</evidence>
<evidence type="ECO:0000256" key="5">
    <source>
        <dbReference type="ARBA" id="ARBA00022741"/>
    </source>
</evidence>
<dbReference type="PROSITE" id="PS00603">
    <property type="entry name" value="TK_CELLULAR_TYPE"/>
    <property type="match status" value="1"/>
</dbReference>
<dbReference type="PIRSF" id="PIRSF035805">
    <property type="entry name" value="TK_cell"/>
    <property type="match status" value="1"/>
</dbReference>
<comment type="subcellular location">
    <subcellularLocation>
        <location evidence="8">Cytoplasm</location>
    </subcellularLocation>
</comment>
<dbReference type="PANTHER" id="PTHR11441:SF0">
    <property type="entry name" value="THYMIDINE KINASE, CYTOSOLIC"/>
    <property type="match status" value="1"/>
</dbReference>
<evidence type="ECO:0000313" key="13">
    <source>
        <dbReference type="EMBL" id="TYB82164.1"/>
    </source>
</evidence>
<dbReference type="NCBIfam" id="NF003300">
    <property type="entry name" value="PRK04296.1-5"/>
    <property type="match status" value="1"/>
</dbReference>
<dbReference type="AlphaFoldDB" id="A0A5D0RNK7"/>
<feature type="binding site" evidence="8">
    <location>
        <begin position="87"/>
        <end position="90"/>
    </location>
    <ligand>
        <name>ATP</name>
        <dbReference type="ChEBI" id="CHEBI:30616"/>
    </ligand>
</feature>
<evidence type="ECO:0000256" key="7">
    <source>
        <dbReference type="ARBA" id="ARBA00022840"/>
    </source>
</evidence>
<dbReference type="SUPFAM" id="SSF57716">
    <property type="entry name" value="Glucocorticoid receptor-like (DNA-binding domain)"/>
    <property type="match status" value="1"/>
</dbReference>
<keyword evidence="8" id="KW-0479">Metal-binding</keyword>
<dbReference type="InterPro" id="IPR027417">
    <property type="entry name" value="P-loop_NTPase"/>
</dbReference>
<dbReference type="GO" id="GO:0005524">
    <property type="term" value="F:ATP binding"/>
    <property type="evidence" value="ECO:0007669"/>
    <property type="project" value="UniProtKB-UniRule"/>
</dbReference>
<name>A0A5D0RNK7_9RHOB</name>
<protein>
    <recommendedName>
        <fullName evidence="2 8">Thymidine kinase</fullName>
        <ecNumber evidence="2 8">2.7.1.21</ecNumber>
    </recommendedName>
</protein>
<comment type="similarity">
    <text evidence="1 8 12">Belongs to the thymidine kinase family.</text>
</comment>
<evidence type="ECO:0000256" key="9">
    <source>
        <dbReference type="PIRSR" id="PIRSR035805-1"/>
    </source>
</evidence>
<dbReference type="EC" id="2.7.1.21" evidence="2 8"/>
<evidence type="ECO:0000256" key="4">
    <source>
        <dbReference type="ARBA" id="ARBA00022679"/>
    </source>
</evidence>
<keyword evidence="3 8" id="KW-0237">DNA synthesis</keyword>
<proteinExistence type="inferred from homology"/>
<feature type="binding site" evidence="8">
    <location>
        <position position="182"/>
    </location>
    <ligand>
        <name>Zn(2+)</name>
        <dbReference type="ChEBI" id="CHEBI:29105"/>
    </ligand>
</feature>
<organism evidence="13 14">
    <name type="scientific">Maritimibacter fusiformis</name>
    <dbReference type="NCBI Taxonomy" id="2603819"/>
    <lineage>
        <taxon>Bacteria</taxon>
        <taxon>Pseudomonadati</taxon>
        <taxon>Pseudomonadota</taxon>
        <taxon>Alphaproteobacteria</taxon>
        <taxon>Rhodobacterales</taxon>
        <taxon>Roseobacteraceae</taxon>
        <taxon>Maritimibacter</taxon>
    </lineage>
</organism>
<keyword evidence="4 8" id="KW-0808">Transferase</keyword>
<feature type="binding site" evidence="8">
    <location>
        <position position="185"/>
    </location>
    <ligand>
        <name>Zn(2+)</name>
        <dbReference type="ChEBI" id="CHEBI:29105"/>
    </ligand>
</feature>
<evidence type="ECO:0000256" key="10">
    <source>
        <dbReference type="PIRSR" id="PIRSR035805-2"/>
    </source>
</evidence>
<dbReference type="GO" id="GO:0046104">
    <property type="term" value="P:thymidine metabolic process"/>
    <property type="evidence" value="ECO:0007669"/>
    <property type="project" value="TreeGrafter"/>
</dbReference>
<evidence type="ECO:0000256" key="12">
    <source>
        <dbReference type="RuleBase" id="RU004165"/>
    </source>
</evidence>
<dbReference type="Proteomes" id="UP000322080">
    <property type="component" value="Unassembled WGS sequence"/>
</dbReference>
<feature type="binding site" evidence="10">
    <location>
        <position position="178"/>
    </location>
    <ligand>
        <name>substrate</name>
    </ligand>
</feature>
<feature type="binding site" evidence="8">
    <location>
        <position position="147"/>
    </location>
    <ligand>
        <name>Zn(2+)</name>
        <dbReference type="ChEBI" id="CHEBI:29105"/>
    </ligand>
</feature>
<keyword evidence="8" id="KW-0963">Cytoplasm</keyword>
<dbReference type="Gene3D" id="3.30.60.20">
    <property type="match status" value="1"/>
</dbReference>
<feature type="active site" description="Proton acceptor" evidence="8 9">
    <location>
        <position position="88"/>
    </location>
</feature>
<keyword evidence="5 8" id="KW-0547">Nucleotide-binding</keyword>
<comment type="caution">
    <text evidence="13">The sequence shown here is derived from an EMBL/GenBank/DDBJ whole genome shotgun (WGS) entry which is preliminary data.</text>
</comment>
<comment type="catalytic activity">
    <reaction evidence="8 11">
        <text>thymidine + ATP = dTMP + ADP + H(+)</text>
        <dbReference type="Rhea" id="RHEA:19129"/>
        <dbReference type="ChEBI" id="CHEBI:15378"/>
        <dbReference type="ChEBI" id="CHEBI:17748"/>
        <dbReference type="ChEBI" id="CHEBI:30616"/>
        <dbReference type="ChEBI" id="CHEBI:63528"/>
        <dbReference type="ChEBI" id="CHEBI:456216"/>
        <dbReference type="EC" id="2.7.1.21"/>
    </reaction>
</comment>
<reference evidence="13 14" key="1">
    <citation type="submission" date="2019-08" db="EMBL/GenBank/DDBJ databases">
        <title>Identification of a novel species of the genus Boseongicola.</title>
        <authorList>
            <person name="Zhang X.-Q."/>
        </authorList>
    </citation>
    <scope>NUCLEOTIDE SEQUENCE [LARGE SCALE GENOMIC DNA]</scope>
    <source>
        <strain evidence="13 14">HY14</strain>
    </source>
</reference>
<gene>
    <name evidence="8" type="primary">tdk</name>
    <name evidence="13" type="ORF">FVF75_05385</name>
</gene>
<sequence>MAKLHFIYATMGAGKSSLLIQTEWNYRERDMRCLLLTAAFDHRDGHRKISSRIGLKVDAETFEPGQSLMETHLRKAADDGINCVLVDEAQFLTRPQVEELAVAVDDFNLPVMCYGLRTDFRGQLFEGSAALLALADEFREARTICKCGRKATMVYRTGAGGVAVFDGDQVEIGGNERYVPVCRKHWREATRPARAGGGDKLA</sequence>
<evidence type="ECO:0000256" key="2">
    <source>
        <dbReference type="ARBA" id="ARBA00012118"/>
    </source>
</evidence>